<dbReference type="UniPathway" id="UPA00344"/>
<dbReference type="PANTHER" id="PTHR33359:SF1">
    <property type="entry name" value="MOLYBDOPTERIN SYNTHASE SULFUR CARRIER SUBUNIT"/>
    <property type="match status" value="1"/>
</dbReference>
<dbReference type="InterPro" id="IPR003749">
    <property type="entry name" value="ThiS/MoaD-like"/>
</dbReference>
<protein>
    <recommendedName>
        <fullName evidence="4">Molybdopterin synthase sulfur carrier subunit</fullName>
    </recommendedName>
</protein>
<dbReference type="STRING" id="2018661.A0A2A2JRE3"/>
<evidence type="ECO:0000313" key="2">
    <source>
        <dbReference type="EMBL" id="PAV64356.1"/>
    </source>
</evidence>
<dbReference type="GO" id="GO:1990133">
    <property type="term" value="C:molybdopterin adenylyltransferase complex"/>
    <property type="evidence" value="ECO:0007669"/>
    <property type="project" value="TreeGrafter"/>
</dbReference>
<dbReference type="EMBL" id="LIAE01010265">
    <property type="protein sequence ID" value="PAV64356.1"/>
    <property type="molecule type" value="Genomic_DNA"/>
</dbReference>
<dbReference type="InterPro" id="IPR012675">
    <property type="entry name" value="Beta-grasp_dom_sf"/>
</dbReference>
<dbReference type="CDD" id="cd00754">
    <property type="entry name" value="Ubl_MoaD"/>
    <property type="match status" value="1"/>
</dbReference>
<dbReference type="Pfam" id="PF02597">
    <property type="entry name" value="ThiS"/>
    <property type="match status" value="1"/>
</dbReference>
<sequence length="94" mass="10468">MDTSSSEVTNIEVRVLFFGKARELAECEETKVMLPSQIQYSALKQLLFQKFFADLESIAQSCIIAVDQSYVQMEELLHLTPSTEIAIIPPLSGG</sequence>
<evidence type="ECO:0000256" key="1">
    <source>
        <dbReference type="ARBA" id="ARBA00022741"/>
    </source>
</evidence>
<dbReference type="GO" id="GO:0000166">
    <property type="term" value="F:nucleotide binding"/>
    <property type="evidence" value="ECO:0007669"/>
    <property type="project" value="UniProtKB-KW"/>
</dbReference>
<dbReference type="InterPro" id="IPR016155">
    <property type="entry name" value="Mopterin_synth/thiamin_S_b"/>
</dbReference>
<proteinExistence type="predicted"/>
<accession>A0A2A2JRE3</accession>
<dbReference type="SUPFAM" id="SSF54285">
    <property type="entry name" value="MoaD/ThiS"/>
    <property type="match status" value="1"/>
</dbReference>
<dbReference type="GO" id="GO:0006777">
    <property type="term" value="P:Mo-molybdopterin cofactor biosynthetic process"/>
    <property type="evidence" value="ECO:0007669"/>
    <property type="project" value="InterPro"/>
</dbReference>
<dbReference type="Gene3D" id="3.10.20.30">
    <property type="match status" value="1"/>
</dbReference>
<dbReference type="AlphaFoldDB" id="A0A2A2JRE3"/>
<dbReference type="Proteomes" id="UP000218231">
    <property type="component" value="Unassembled WGS sequence"/>
</dbReference>
<evidence type="ECO:0000313" key="3">
    <source>
        <dbReference type="Proteomes" id="UP000218231"/>
    </source>
</evidence>
<keyword evidence="3" id="KW-1185">Reference proteome</keyword>
<reference evidence="2 3" key="1">
    <citation type="journal article" date="2017" name="Curr. Biol.">
        <title>Genome architecture and evolution of a unichromosomal asexual nematode.</title>
        <authorList>
            <person name="Fradin H."/>
            <person name="Zegar C."/>
            <person name="Gutwein M."/>
            <person name="Lucas J."/>
            <person name="Kovtun M."/>
            <person name="Corcoran D."/>
            <person name="Baugh L.R."/>
            <person name="Kiontke K."/>
            <person name="Gunsalus K."/>
            <person name="Fitch D.H."/>
            <person name="Piano F."/>
        </authorList>
    </citation>
    <scope>NUCLEOTIDE SEQUENCE [LARGE SCALE GENOMIC DNA]</scope>
    <source>
        <strain evidence="2">PF1309</strain>
    </source>
</reference>
<comment type="caution">
    <text evidence="2">The sequence shown here is derived from an EMBL/GenBank/DDBJ whole genome shotgun (WGS) entry which is preliminary data.</text>
</comment>
<evidence type="ECO:0008006" key="4">
    <source>
        <dbReference type="Google" id="ProtNLM"/>
    </source>
</evidence>
<dbReference type="OrthoDB" id="5531344at2759"/>
<dbReference type="PANTHER" id="PTHR33359">
    <property type="entry name" value="MOLYBDOPTERIN SYNTHASE SULFUR CARRIER SUBUNIT"/>
    <property type="match status" value="1"/>
</dbReference>
<dbReference type="InterPro" id="IPR044672">
    <property type="entry name" value="MOCS2A"/>
</dbReference>
<keyword evidence="1" id="KW-0547">Nucleotide-binding</keyword>
<name>A0A2A2JRE3_9BILA</name>
<gene>
    <name evidence="2" type="ORF">WR25_20488</name>
</gene>
<organism evidence="2 3">
    <name type="scientific">Diploscapter pachys</name>
    <dbReference type="NCBI Taxonomy" id="2018661"/>
    <lineage>
        <taxon>Eukaryota</taxon>
        <taxon>Metazoa</taxon>
        <taxon>Ecdysozoa</taxon>
        <taxon>Nematoda</taxon>
        <taxon>Chromadorea</taxon>
        <taxon>Rhabditida</taxon>
        <taxon>Rhabditina</taxon>
        <taxon>Rhabditomorpha</taxon>
        <taxon>Rhabditoidea</taxon>
        <taxon>Rhabditidae</taxon>
        <taxon>Diploscapter</taxon>
    </lineage>
</organism>